<sequence length="242" mass="27274">MDVLIDYLWTPVWVFLLGYLLVRLSGKRSVAEMNSLDLMIIMVVGTTISEPAVSKNNWVASWFSLVVVLCYLVLSRLILVNKLRPLLTNSPTVLIQDGNIDKQGLKKTRMNIELLLGVLRVKGYTDVNDIKIALMESSGQISVIPMSDKRPLQPSDMQMSPSPAFLSIPLIIDGEIIYHNLKFLKKNAEWLYEKMQAYNLDKNDLDLVTLATYNQQGMVKFDTTRKDGGGNGPYSYKPGNEN</sequence>
<evidence type="ECO:0000256" key="8">
    <source>
        <dbReference type="SAM" id="Phobius"/>
    </source>
</evidence>
<evidence type="ECO:0000256" key="7">
    <source>
        <dbReference type="SAM" id="MobiDB-lite"/>
    </source>
</evidence>
<protein>
    <submittedName>
        <fullName evidence="10">UPF0702 transmembrane protein YkjA</fullName>
    </submittedName>
</protein>
<dbReference type="PANTHER" id="PTHR34582">
    <property type="entry name" value="UPF0702 TRANSMEMBRANE PROTEIN YCAP"/>
    <property type="match status" value="1"/>
</dbReference>
<keyword evidence="11" id="KW-1185">Reference proteome</keyword>
<evidence type="ECO:0000256" key="2">
    <source>
        <dbReference type="ARBA" id="ARBA00006448"/>
    </source>
</evidence>
<evidence type="ECO:0000256" key="6">
    <source>
        <dbReference type="ARBA" id="ARBA00023136"/>
    </source>
</evidence>
<dbReference type="RefSeq" id="WP_188456792.1">
    <property type="nucleotide sequence ID" value="NZ_BMFR01000025.1"/>
</dbReference>
<evidence type="ECO:0000256" key="4">
    <source>
        <dbReference type="ARBA" id="ARBA00022692"/>
    </source>
</evidence>
<evidence type="ECO:0000313" key="11">
    <source>
        <dbReference type="Proteomes" id="UP000622860"/>
    </source>
</evidence>
<dbReference type="Proteomes" id="UP000622860">
    <property type="component" value="Unassembled WGS sequence"/>
</dbReference>
<feature type="transmembrane region" description="Helical" evidence="8">
    <location>
        <begin position="59"/>
        <end position="79"/>
    </location>
</feature>
<reference evidence="10" key="2">
    <citation type="submission" date="2020-09" db="EMBL/GenBank/DDBJ databases">
        <authorList>
            <person name="Sun Q."/>
            <person name="Zhou Y."/>
        </authorList>
    </citation>
    <scope>NUCLEOTIDE SEQUENCE</scope>
    <source>
        <strain evidence="10">CGMCC 1.12754</strain>
    </source>
</reference>
<feature type="domain" description="YetF C-terminal" evidence="9">
    <location>
        <begin position="81"/>
        <end position="210"/>
    </location>
</feature>
<evidence type="ECO:0000256" key="5">
    <source>
        <dbReference type="ARBA" id="ARBA00022989"/>
    </source>
</evidence>
<feature type="transmembrane region" description="Helical" evidence="8">
    <location>
        <begin position="6"/>
        <end position="24"/>
    </location>
</feature>
<dbReference type="Gene3D" id="3.30.240.20">
    <property type="entry name" value="bsu07140 like domains"/>
    <property type="match status" value="2"/>
</dbReference>
<reference evidence="10" key="1">
    <citation type="journal article" date="2014" name="Int. J. Syst. Evol. Microbiol.">
        <title>Complete genome sequence of Corynebacterium casei LMG S-19264T (=DSM 44701T), isolated from a smear-ripened cheese.</title>
        <authorList>
            <consortium name="US DOE Joint Genome Institute (JGI-PGF)"/>
            <person name="Walter F."/>
            <person name="Albersmeier A."/>
            <person name="Kalinowski J."/>
            <person name="Ruckert C."/>
        </authorList>
    </citation>
    <scope>NUCLEOTIDE SEQUENCE</scope>
    <source>
        <strain evidence="10">CGMCC 1.12754</strain>
    </source>
</reference>
<keyword evidence="5 8" id="KW-1133">Transmembrane helix</keyword>
<feature type="region of interest" description="Disordered" evidence="7">
    <location>
        <begin position="222"/>
        <end position="242"/>
    </location>
</feature>
<dbReference type="InterPro" id="IPR007353">
    <property type="entry name" value="DUF421"/>
</dbReference>
<keyword evidence="6 8" id="KW-0472">Membrane</keyword>
<dbReference type="PANTHER" id="PTHR34582:SF6">
    <property type="entry name" value="UPF0702 TRANSMEMBRANE PROTEIN YCAP"/>
    <property type="match status" value="1"/>
</dbReference>
<dbReference type="InterPro" id="IPR023090">
    <property type="entry name" value="UPF0702_alpha/beta_dom_sf"/>
</dbReference>
<accession>A0A917M9Y9</accession>
<dbReference type="GO" id="GO:0005886">
    <property type="term" value="C:plasma membrane"/>
    <property type="evidence" value="ECO:0007669"/>
    <property type="project" value="UniProtKB-SubCell"/>
</dbReference>
<dbReference type="EMBL" id="BMFR01000025">
    <property type="protein sequence ID" value="GGG87194.1"/>
    <property type="molecule type" value="Genomic_DNA"/>
</dbReference>
<evidence type="ECO:0000313" key="10">
    <source>
        <dbReference type="EMBL" id="GGG87194.1"/>
    </source>
</evidence>
<comment type="caution">
    <text evidence="10">The sequence shown here is derived from an EMBL/GenBank/DDBJ whole genome shotgun (WGS) entry which is preliminary data.</text>
</comment>
<evidence type="ECO:0000256" key="3">
    <source>
        <dbReference type="ARBA" id="ARBA00022475"/>
    </source>
</evidence>
<organism evidence="10 11">
    <name type="scientific">Virgibacillus oceani</name>
    <dbReference type="NCBI Taxonomy" id="1479511"/>
    <lineage>
        <taxon>Bacteria</taxon>
        <taxon>Bacillati</taxon>
        <taxon>Bacillota</taxon>
        <taxon>Bacilli</taxon>
        <taxon>Bacillales</taxon>
        <taxon>Bacillaceae</taxon>
        <taxon>Virgibacillus</taxon>
    </lineage>
</organism>
<feature type="transmembrane region" description="Helical" evidence="8">
    <location>
        <begin position="36"/>
        <end position="53"/>
    </location>
</feature>
<dbReference type="AlphaFoldDB" id="A0A917M9Y9"/>
<comment type="similarity">
    <text evidence="2">Belongs to the UPF0702 family.</text>
</comment>
<comment type="subcellular location">
    <subcellularLocation>
        <location evidence="1">Cell membrane</location>
        <topology evidence="1">Multi-pass membrane protein</topology>
    </subcellularLocation>
</comment>
<dbReference type="Pfam" id="PF04239">
    <property type="entry name" value="DUF421"/>
    <property type="match status" value="1"/>
</dbReference>
<name>A0A917M9Y9_9BACI</name>
<keyword evidence="3" id="KW-1003">Cell membrane</keyword>
<evidence type="ECO:0000259" key="9">
    <source>
        <dbReference type="Pfam" id="PF04239"/>
    </source>
</evidence>
<proteinExistence type="inferred from homology"/>
<gene>
    <name evidence="10" type="primary">ykjA</name>
    <name evidence="10" type="ORF">GCM10011398_36300</name>
</gene>
<keyword evidence="4 8" id="KW-0812">Transmembrane</keyword>
<evidence type="ECO:0000256" key="1">
    <source>
        <dbReference type="ARBA" id="ARBA00004651"/>
    </source>
</evidence>